<evidence type="ECO:0000256" key="7">
    <source>
        <dbReference type="ARBA" id="ARBA00023295"/>
    </source>
</evidence>
<sequence>MEPANIEDEIDEHINAPKWIDFSTLEDLVDKNDETLFFCIPVSDDSVLWHCGDDIGGDVLGMWRQGDGTIDCFNRKAGIIASLNTRTSVLACANPSGSRFDLIYLLLDKADEVQDRRHAKHIVALHFENPKMAMQGFTQKIVQLMKSEKLFESQGGPIILSQIENEYGPSSKALGAPGYLYMTWASKMAVELGTGVPWLTCKEDDAPDPITLQATIWIEAWSGQFTEFEGTIKQRSVQDLAYAVARFIQKGGSFVNYYMAHVFSSKEGGCAAFLANHNPESAAKVVYNNKHYNLSPWSISTLPDCEKVYKLI</sequence>
<evidence type="ECO:0000256" key="2">
    <source>
        <dbReference type="ARBA" id="ARBA00009809"/>
    </source>
</evidence>
<evidence type="ECO:0000256" key="5">
    <source>
        <dbReference type="ARBA" id="ARBA00022801"/>
    </source>
</evidence>
<dbReference type="GO" id="GO:0005975">
    <property type="term" value="P:carbohydrate metabolic process"/>
    <property type="evidence" value="ECO:0007669"/>
    <property type="project" value="InterPro"/>
</dbReference>
<evidence type="ECO:0000256" key="1">
    <source>
        <dbReference type="ARBA" id="ARBA00001412"/>
    </source>
</evidence>
<gene>
    <name evidence="9" type="ORF">GIB67_024525</name>
</gene>
<dbReference type="GO" id="GO:0005524">
    <property type="term" value="F:ATP binding"/>
    <property type="evidence" value="ECO:0007669"/>
    <property type="project" value="UniProtKB-KW"/>
</dbReference>
<dbReference type="GO" id="GO:0004565">
    <property type="term" value="F:beta-galactosidase activity"/>
    <property type="evidence" value="ECO:0007669"/>
    <property type="project" value="UniProtKB-EC"/>
</dbReference>
<evidence type="ECO:0000256" key="6">
    <source>
        <dbReference type="ARBA" id="ARBA00022840"/>
    </source>
</evidence>
<name>A0A7J7LP24_9MAGN</name>
<proteinExistence type="inferred from homology"/>
<evidence type="ECO:0000313" key="9">
    <source>
        <dbReference type="EMBL" id="KAF6144298.1"/>
    </source>
</evidence>
<evidence type="ECO:0000313" key="10">
    <source>
        <dbReference type="Proteomes" id="UP000541444"/>
    </source>
</evidence>
<dbReference type="GO" id="GO:0003677">
    <property type="term" value="F:DNA binding"/>
    <property type="evidence" value="ECO:0007669"/>
    <property type="project" value="InterPro"/>
</dbReference>
<comment type="similarity">
    <text evidence="2">Belongs to the glycosyl hydrolase 35 family.</text>
</comment>
<dbReference type="AlphaFoldDB" id="A0A7J7LP24"/>
<dbReference type="Gene3D" id="3.20.20.80">
    <property type="entry name" value="Glycosidases"/>
    <property type="match status" value="1"/>
</dbReference>
<accession>A0A7J7LP24</accession>
<dbReference type="InterPro" id="IPR017853">
    <property type="entry name" value="GH"/>
</dbReference>
<dbReference type="InterPro" id="IPR019801">
    <property type="entry name" value="Glyco_hydro_35_CS"/>
</dbReference>
<dbReference type="PROSITE" id="PS50051">
    <property type="entry name" value="MCM_2"/>
    <property type="match status" value="1"/>
</dbReference>
<feature type="domain" description="MCM C-terminal AAA(+) ATPase" evidence="8">
    <location>
        <begin position="76"/>
        <end position="122"/>
    </location>
</feature>
<dbReference type="InterPro" id="IPR041392">
    <property type="entry name" value="GHD"/>
</dbReference>
<evidence type="ECO:0000259" key="8">
    <source>
        <dbReference type="PROSITE" id="PS50051"/>
    </source>
</evidence>
<keyword evidence="4" id="KW-0547">Nucleotide-binding</keyword>
<comment type="caution">
    <text evidence="9">The sequence shown here is derived from an EMBL/GenBank/DDBJ whole genome shotgun (WGS) entry which is preliminary data.</text>
</comment>
<dbReference type="EC" id="3.2.1.23" evidence="3"/>
<dbReference type="InterPro" id="IPR031330">
    <property type="entry name" value="Gly_Hdrlase_35_cat"/>
</dbReference>
<dbReference type="Pfam" id="PF17834">
    <property type="entry name" value="GHD"/>
    <property type="match status" value="1"/>
</dbReference>
<dbReference type="Pfam" id="PF01301">
    <property type="entry name" value="Glyco_hydro_35"/>
    <property type="match status" value="1"/>
</dbReference>
<dbReference type="Proteomes" id="UP000541444">
    <property type="component" value="Unassembled WGS sequence"/>
</dbReference>
<evidence type="ECO:0000256" key="3">
    <source>
        <dbReference type="ARBA" id="ARBA00012756"/>
    </source>
</evidence>
<evidence type="ECO:0000256" key="4">
    <source>
        <dbReference type="ARBA" id="ARBA00022741"/>
    </source>
</evidence>
<organism evidence="9 10">
    <name type="scientific">Kingdonia uniflora</name>
    <dbReference type="NCBI Taxonomy" id="39325"/>
    <lineage>
        <taxon>Eukaryota</taxon>
        <taxon>Viridiplantae</taxon>
        <taxon>Streptophyta</taxon>
        <taxon>Embryophyta</taxon>
        <taxon>Tracheophyta</taxon>
        <taxon>Spermatophyta</taxon>
        <taxon>Magnoliopsida</taxon>
        <taxon>Ranunculales</taxon>
        <taxon>Circaeasteraceae</taxon>
        <taxon>Kingdonia</taxon>
    </lineage>
</organism>
<dbReference type="PANTHER" id="PTHR23421">
    <property type="entry name" value="BETA-GALACTOSIDASE RELATED"/>
    <property type="match status" value="1"/>
</dbReference>
<reference evidence="9 10" key="1">
    <citation type="journal article" date="2020" name="IScience">
        <title>Genome Sequencing of the Endangered Kingdonia uniflora (Circaeasteraceae, Ranunculales) Reveals Potential Mechanisms of Evolutionary Specialization.</title>
        <authorList>
            <person name="Sun Y."/>
            <person name="Deng T."/>
            <person name="Zhang A."/>
            <person name="Moore M.J."/>
            <person name="Landis J.B."/>
            <person name="Lin N."/>
            <person name="Zhang H."/>
            <person name="Zhang X."/>
            <person name="Huang J."/>
            <person name="Zhang X."/>
            <person name="Sun H."/>
            <person name="Wang H."/>
        </authorList>
    </citation>
    <scope>NUCLEOTIDE SEQUENCE [LARGE SCALE GENOMIC DNA]</scope>
    <source>
        <strain evidence="9">TB1705</strain>
        <tissue evidence="9">Leaf</tissue>
    </source>
</reference>
<keyword evidence="6" id="KW-0067">ATP-binding</keyword>
<protein>
    <recommendedName>
        <fullName evidence="3">beta-galactosidase</fullName>
        <ecNumber evidence="3">3.2.1.23</ecNumber>
    </recommendedName>
</protein>
<dbReference type="InterPro" id="IPR001208">
    <property type="entry name" value="MCM_dom"/>
</dbReference>
<dbReference type="OrthoDB" id="1657402at2759"/>
<keyword evidence="5" id="KW-0378">Hydrolase</keyword>
<dbReference type="InterPro" id="IPR001944">
    <property type="entry name" value="Glycoside_Hdrlase_35"/>
</dbReference>
<dbReference type="PROSITE" id="PS01182">
    <property type="entry name" value="GLYCOSYL_HYDROL_F35"/>
    <property type="match status" value="1"/>
</dbReference>
<dbReference type="EMBL" id="JACGCM010002131">
    <property type="protein sequence ID" value="KAF6144298.1"/>
    <property type="molecule type" value="Genomic_DNA"/>
</dbReference>
<comment type="catalytic activity">
    <reaction evidence="1">
        <text>Hydrolysis of terminal non-reducing beta-D-galactose residues in beta-D-galactosides.</text>
        <dbReference type="EC" id="3.2.1.23"/>
    </reaction>
</comment>
<keyword evidence="10" id="KW-1185">Reference proteome</keyword>
<dbReference type="SUPFAM" id="SSF51445">
    <property type="entry name" value="(Trans)glycosidases"/>
    <property type="match status" value="1"/>
</dbReference>
<keyword evidence="7" id="KW-0326">Glycosidase</keyword>